<dbReference type="Proteomes" id="UP000238701">
    <property type="component" value="Unassembled WGS sequence"/>
</dbReference>
<dbReference type="InterPro" id="IPR007730">
    <property type="entry name" value="SPOR-like_dom"/>
</dbReference>
<evidence type="ECO:0000313" key="5">
    <source>
        <dbReference type="Proteomes" id="UP000238701"/>
    </source>
</evidence>
<feature type="transmembrane region" description="Helical" evidence="2">
    <location>
        <begin position="17"/>
        <end position="36"/>
    </location>
</feature>
<evidence type="ECO:0000256" key="1">
    <source>
        <dbReference type="SAM" id="MobiDB-lite"/>
    </source>
</evidence>
<name>A0A2U3L274_9BACT</name>
<keyword evidence="2" id="KW-0472">Membrane</keyword>
<dbReference type="SUPFAM" id="SSF110997">
    <property type="entry name" value="Sporulation related repeat"/>
    <property type="match status" value="1"/>
</dbReference>
<reference evidence="5" key="1">
    <citation type="submission" date="2018-02" db="EMBL/GenBank/DDBJ databases">
        <authorList>
            <person name="Hausmann B."/>
        </authorList>
    </citation>
    <scope>NUCLEOTIDE SEQUENCE [LARGE SCALE GENOMIC DNA]</scope>
    <source>
        <strain evidence="5">Peat soil MAG SbA1</strain>
    </source>
</reference>
<keyword evidence="2" id="KW-0812">Transmembrane</keyword>
<accession>A0A2U3L274</accession>
<keyword evidence="2" id="KW-1133">Transmembrane helix</keyword>
<feature type="domain" description="SPOR" evidence="3">
    <location>
        <begin position="133"/>
        <end position="209"/>
    </location>
</feature>
<protein>
    <submittedName>
        <fullName evidence="4">Sporulation related protein</fullName>
    </submittedName>
</protein>
<dbReference type="EMBL" id="OMOD01000158">
    <property type="protein sequence ID" value="SPF46024.1"/>
    <property type="molecule type" value="Genomic_DNA"/>
</dbReference>
<dbReference type="OrthoDB" id="119559at2"/>
<dbReference type="AlphaFoldDB" id="A0A2U3L274"/>
<feature type="compositionally biased region" description="Low complexity" evidence="1">
    <location>
        <begin position="104"/>
        <end position="120"/>
    </location>
</feature>
<evidence type="ECO:0000313" key="4">
    <source>
        <dbReference type="EMBL" id="SPF46024.1"/>
    </source>
</evidence>
<feature type="region of interest" description="Disordered" evidence="1">
    <location>
        <begin position="100"/>
        <end position="130"/>
    </location>
</feature>
<dbReference type="Pfam" id="PF05036">
    <property type="entry name" value="SPOR"/>
    <property type="match status" value="1"/>
</dbReference>
<dbReference type="InterPro" id="IPR036680">
    <property type="entry name" value="SPOR-like_sf"/>
</dbReference>
<evidence type="ECO:0000256" key="2">
    <source>
        <dbReference type="SAM" id="Phobius"/>
    </source>
</evidence>
<gene>
    <name evidence="4" type="ORF">SBA1_620007</name>
</gene>
<sequence length="209" mass="21538">MPTAQQDTEITLGTGRMLAIFFAFVLVCAVFFALGFSLGRRTSMAGAGSLLSAPSAVPATIVRPSAAKNGAPQTTPQSNSSDFSFYKAVGEKNADSALTPQGSAAVATPAATSPTADGAPKTATDAAISAPAPPTSGSYYVQVAAVSRQEDADALVEALKKKQYPAFTANNTAGDKFYHVQVGPFAELKEAEAMRARLIGDGYNPIVKK</sequence>
<dbReference type="PROSITE" id="PS51724">
    <property type="entry name" value="SPOR"/>
    <property type="match status" value="1"/>
</dbReference>
<dbReference type="GO" id="GO:0042834">
    <property type="term" value="F:peptidoglycan binding"/>
    <property type="evidence" value="ECO:0007669"/>
    <property type="project" value="InterPro"/>
</dbReference>
<proteinExistence type="predicted"/>
<organism evidence="4 5">
    <name type="scientific">Candidatus Sulfotelmatobacter kueseliae</name>
    <dbReference type="NCBI Taxonomy" id="2042962"/>
    <lineage>
        <taxon>Bacteria</taxon>
        <taxon>Pseudomonadati</taxon>
        <taxon>Acidobacteriota</taxon>
        <taxon>Terriglobia</taxon>
        <taxon>Terriglobales</taxon>
        <taxon>Candidatus Korobacteraceae</taxon>
        <taxon>Candidatus Sulfotelmatobacter</taxon>
    </lineage>
</organism>
<dbReference type="Gene3D" id="3.30.70.1070">
    <property type="entry name" value="Sporulation related repeat"/>
    <property type="match status" value="1"/>
</dbReference>
<evidence type="ECO:0000259" key="3">
    <source>
        <dbReference type="PROSITE" id="PS51724"/>
    </source>
</evidence>